<proteinExistence type="predicted"/>
<reference evidence="3" key="1">
    <citation type="journal article" date="2019" name="Int. J. Syst. Evol. Microbiol.">
        <title>The Global Catalogue of Microorganisms (GCM) 10K type strain sequencing project: providing services to taxonomists for standard genome sequencing and annotation.</title>
        <authorList>
            <consortium name="The Broad Institute Genomics Platform"/>
            <consortium name="The Broad Institute Genome Sequencing Center for Infectious Disease"/>
            <person name="Wu L."/>
            <person name="Ma J."/>
        </authorList>
    </citation>
    <scope>NUCLEOTIDE SEQUENCE [LARGE SCALE GENOMIC DNA]</scope>
    <source>
        <strain evidence="3">CCM 7526</strain>
    </source>
</reference>
<feature type="transmembrane region" description="Helical" evidence="1">
    <location>
        <begin position="20"/>
        <end position="39"/>
    </location>
</feature>
<keyword evidence="1" id="KW-0812">Transmembrane</keyword>
<organism evidence="2 3">
    <name type="scientific">Actinoplanes sichuanensis</name>
    <dbReference type="NCBI Taxonomy" id="512349"/>
    <lineage>
        <taxon>Bacteria</taxon>
        <taxon>Bacillati</taxon>
        <taxon>Actinomycetota</taxon>
        <taxon>Actinomycetes</taxon>
        <taxon>Micromonosporales</taxon>
        <taxon>Micromonosporaceae</taxon>
        <taxon>Actinoplanes</taxon>
    </lineage>
</organism>
<keyword evidence="1" id="KW-1133">Transmembrane helix</keyword>
<comment type="caution">
    <text evidence="2">The sequence shown here is derived from an EMBL/GenBank/DDBJ whole genome shotgun (WGS) entry which is preliminary data.</text>
</comment>
<dbReference type="EMBL" id="JBHTMK010000007">
    <property type="protein sequence ID" value="MFD1364975.1"/>
    <property type="molecule type" value="Genomic_DNA"/>
</dbReference>
<sequence>MTRTSPHSHDPGPRRARITLAVITAVLAGAVRAVISWLLDHLITGG</sequence>
<accession>A0ABW4A2P5</accession>
<keyword evidence="1" id="KW-0472">Membrane</keyword>
<protein>
    <submittedName>
        <fullName evidence="2">Uncharacterized protein</fullName>
    </submittedName>
</protein>
<dbReference type="Proteomes" id="UP001597183">
    <property type="component" value="Unassembled WGS sequence"/>
</dbReference>
<evidence type="ECO:0000313" key="3">
    <source>
        <dbReference type="Proteomes" id="UP001597183"/>
    </source>
</evidence>
<gene>
    <name evidence="2" type="ORF">ACFQ5G_06415</name>
</gene>
<name>A0ABW4A2P5_9ACTN</name>
<evidence type="ECO:0000256" key="1">
    <source>
        <dbReference type="SAM" id="Phobius"/>
    </source>
</evidence>
<keyword evidence="3" id="KW-1185">Reference proteome</keyword>
<dbReference type="RefSeq" id="WP_317795291.1">
    <property type="nucleotide sequence ID" value="NZ_AP028461.1"/>
</dbReference>
<evidence type="ECO:0000313" key="2">
    <source>
        <dbReference type="EMBL" id="MFD1364975.1"/>
    </source>
</evidence>